<proteinExistence type="predicted"/>
<name>A0ACC1HKG7_9FUNG</name>
<evidence type="ECO:0000313" key="2">
    <source>
        <dbReference type="Proteomes" id="UP001145114"/>
    </source>
</evidence>
<dbReference type="Proteomes" id="UP001145114">
    <property type="component" value="Unassembled WGS sequence"/>
</dbReference>
<comment type="caution">
    <text evidence="1">The sequence shown here is derived from an EMBL/GenBank/DDBJ whole genome shotgun (WGS) entry which is preliminary data.</text>
</comment>
<protein>
    <submittedName>
        <fullName evidence="1">Peroxisome biogenesis factor 10</fullName>
    </submittedName>
</protein>
<dbReference type="EMBL" id="JAMZIH010003064">
    <property type="protein sequence ID" value="KAJ1677053.1"/>
    <property type="molecule type" value="Genomic_DNA"/>
</dbReference>
<accession>A0ACC1HKG7</accession>
<gene>
    <name evidence="1" type="primary">PEX10</name>
    <name evidence="1" type="ORF">EV182_006971</name>
</gene>
<feature type="non-terminal residue" evidence="1">
    <location>
        <position position="233"/>
    </location>
</feature>
<evidence type="ECO:0000313" key="1">
    <source>
        <dbReference type="EMBL" id="KAJ1677053.1"/>
    </source>
</evidence>
<sequence>MYVTTGSRFQATHQNKIELASRFIYNALTTMLGTQTLGEEYCDIMQISDSTKTYPSFLRRFLLVTFTSGGRIGLRYLISSLQQRLLVHRLRHPNKHAVRWVEIVVEWLSKSDNFEWTASTVATLHLLIFYFTGKYYHLSKRLSGIRYVFMRPLRQGEEPIGYEVLGLLLLIQTIVRLVKYAADKRRARIDASKDQSPPPEGALATSSTKLRWADLDNIDQSKDQVTDGQKQQS</sequence>
<keyword evidence="2" id="KW-1185">Reference proteome</keyword>
<reference evidence="1" key="1">
    <citation type="submission" date="2022-06" db="EMBL/GenBank/DDBJ databases">
        <title>Phylogenomic reconstructions and comparative analyses of Kickxellomycotina fungi.</title>
        <authorList>
            <person name="Reynolds N.K."/>
            <person name="Stajich J.E."/>
            <person name="Barry K."/>
            <person name="Grigoriev I.V."/>
            <person name="Crous P."/>
            <person name="Smith M.E."/>
        </authorList>
    </citation>
    <scope>NUCLEOTIDE SEQUENCE</scope>
    <source>
        <strain evidence="1">RSA 2271</strain>
    </source>
</reference>
<organism evidence="1 2">
    <name type="scientific">Spiromyces aspiralis</name>
    <dbReference type="NCBI Taxonomy" id="68401"/>
    <lineage>
        <taxon>Eukaryota</taxon>
        <taxon>Fungi</taxon>
        <taxon>Fungi incertae sedis</taxon>
        <taxon>Zoopagomycota</taxon>
        <taxon>Kickxellomycotina</taxon>
        <taxon>Kickxellomycetes</taxon>
        <taxon>Kickxellales</taxon>
        <taxon>Kickxellaceae</taxon>
        <taxon>Spiromyces</taxon>
    </lineage>
</organism>